<evidence type="ECO:0000256" key="5">
    <source>
        <dbReference type="SAM" id="SignalP"/>
    </source>
</evidence>
<proteinExistence type="predicted"/>
<keyword evidence="3 4" id="KW-0408">Iron</keyword>
<dbReference type="EMBL" id="JXSL01000035">
    <property type="protein sequence ID" value="KIL96689.1"/>
    <property type="molecule type" value="Genomic_DNA"/>
</dbReference>
<keyword evidence="1 4" id="KW-0349">Heme</keyword>
<evidence type="ECO:0000256" key="4">
    <source>
        <dbReference type="PROSITE-ProRule" id="PRU00433"/>
    </source>
</evidence>
<dbReference type="Gene3D" id="1.10.760.10">
    <property type="entry name" value="Cytochrome c-like domain"/>
    <property type="match status" value="1"/>
</dbReference>
<feature type="domain" description="Cytochrome c" evidence="6">
    <location>
        <begin position="33"/>
        <end position="127"/>
    </location>
</feature>
<keyword evidence="5" id="KW-0732">Signal</keyword>
<keyword evidence="2 4" id="KW-0479">Metal-binding</keyword>
<organism evidence="7 8">
    <name type="scientific">Paramagnetospirillum magnetotacticum MS-1</name>
    <dbReference type="NCBI Taxonomy" id="272627"/>
    <lineage>
        <taxon>Bacteria</taxon>
        <taxon>Pseudomonadati</taxon>
        <taxon>Pseudomonadota</taxon>
        <taxon>Alphaproteobacteria</taxon>
        <taxon>Rhodospirillales</taxon>
        <taxon>Magnetospirillaceae</taxon>
        <taxon>Paramagnetospirillum</taxon>
    </lineage>
</organism>
<dbReference type="Proteomes" id="UP000031971">
    <property type="component" value="Unassembled WGS sequence"/>
</dbReference>
<dbReference type="GO" id="GO:0046872">
    <property type="term" value="F:metal ion binding"/>
    <property type="evidence" value="ECO:0007669"/>
    <property type="project" value="UniProtKB-KW"/>
</dbReference>
<evidence type="ECO:0000256" key="2">
    <source>
        <dbReference type="ARBA" id="ARBA00022723"/>
    </source>
</evidence>
<dbReference type="InterPro" id="IPR009056">
    <property type="entry name" value="Cyt_c-like_dom"/>
</dbReference>
<dbReference type="Pfam" id="PF00034">
    <property type="entry name" value="Cytochrom_C"/>
    <property type="match status" value="1"/>
</dbReference>
<evidence type="ECO:0000313" key="8">
    <source>
        <dbReference type="Proteomes" id="UP000031971"/>
    </source>
</evidence>
<dbReference type="OrthoDB" id="5514238at2"/>
<evidence type="ECO:0000256" key="3">
    <source>
        <dbReference type="ARBA" id="ARBA00023004"/>
    </source>
</evidence>
<keyword evidence="8" id="KW-1185">Reference proteome</keyword>
<dbReference type="PROSITE" id="PS51007">
    <property type="entry name" value="CYTC"/>
    <property type="match status" value="1"/>
</dbReference>
<sequence length="136" mass="14738">MKTILALALFIATASSALAAEPMAGPRKQGHGVSVARGQQVFIELCALCHGVKGKGDGPRSTYFPEGQYIPDLTTPGFVEGRDAEVLGNIREGLHRMDEPFLVMPQFKYILAEDDIKSVFAYVKTLPGKAMKQASR</sequence>
<protein>
    <recommendedName>
        <fullName evidence="6">Cytochrome c domain-containing protein</fullName>
    </recommendedName>
</protein>
<reference evidence="7 8" key="1">
    <citation type="submission" date="2015-01" db="EMBL/GenBank/DDBJ databases">
        <title>Genome Sequence of Magnetospirillum magnetotacticum Strain MS-1.</title>
        <authorList>
            <person name="Marinov G.K."/>
            <person name="Smalley M.D."/>
            <person name="DeSalvo G."/>
        </authorList>
    </citation>
    <scope>NUCLEOTIDE SEQUENCE [LARGE SCALE GENOMIC DNA]</scope>
    <source>
        <strain evidence="7 8">MS-1</strain>
    </source>
</reference>
<dbReference type="RefSeq" id="WP_009869131.1">
    <property type="nucleotide sequence ID" value="NZ_JXSL01000035.1"/>
</dbReference>
<dbReference type="AlphaFoldDB" id="A0A0C2YAD3"/>
<evidence type="ECO:0000313" key="7">
    <source>
        <dbReference type="EMBL" id="KIL96689.1"/>
    </source>
</evidence>
<name>A0A0C2YAD3_PARME</name>
<feature type="signal peptide" evidence="5">
    <location>
        <begin position="1"/>
        <end position="19"/>
    </location>
</feature>
<dbReference type="GO" id="GO:0020037">
    <property type="term" value="F:heme binding"/>
    <property type="evidence" value="ECO:0007669"/>
    <property type="project" value="InterPro"/>
</dbReference>
<comment type="caution">
    <text evidence="7">The sequence shown here is derived from an EMBL/GenBank/DDBJ whole genome shotgun (WGS) entry which is preliminary data.</text>
</comment>
<gene>
    <name evidence="7" type="ORF">CCC_01555</name>
</gene>
<dbReference type="GO" id="GO:0009055">
    <property type="term" value="F:electron transfer activity"/>
    <property type="evidence" value="ECO:0007669"/>
    <property type="project" value="InterPro"/>
</dbReference>
<accession>A0A0C2YAD3</accession>
<dbReference type="InterPro" id="IPR036909">
    <property type="entry name" value="Cyt_c-like_dom_sf"/>
</dbReference>
<evidence type="ECO:0000256" key="1">
    <source>
        <dbReference type="ARBA" id="ARBA00022617"/>
    </source>
</evidence>
<feature type="chain" id="PRO_5002159123" description="Cytochrome c domain-containing protein" evidence="5">
    <location>
        <begin position="20"/>
        <end position="136"/>
    </location>
</feature>
<dbReference type="STRING" id="272627.CCC_01555"/>
<dbReference type="SUPFAM" id="SSF46626">
    <property type="entry name" value="Cytochrome c"/>
    <property type="match status" value="1"/>
</dbReference>
<evidence type="ECO:0000259" key="6">
    <source>
        <dbReference type="PROSITE" id="PS51007"/>
    </source>
</evidence>